<dbReference type="PANTHER" id="PTHR15887">
    <property type="entry name" value="TRANSMEMBRANE PROTEIN 69"/>
    <property type="match status" value="1"/>
</dbReference>
<protein>
    <recommendedName>
        <fullName evidence="4">DUF3429 domain-containing protein</fullName>
    </recommendedName>
</protein>
<name>A0A0N0MBR9_9HYPH</name>
<dbReference type="InterPro" id="IPR021836">
    <property type="entry name" value="DUF3429"/>
</dbReference>
<dbReference type="Proteomes" id="UP000037822">
    <property type="component" value="Unassembled WGS sequence"/>
</dbReference>
<keyword evidence="1" id="KW-0812">Transmembrane</keyword>
<organism evidence="2 3">
    <name type="scientific">Bosea vaviloviae</name>
    <dbReference type="NCBI Taxonomy" id="1526658"/>
    <lineage>
        <taxon>Bacteria</taxon>
        <taxon>Pseudomonadati</taxon>
        <taxon>Pseudomonadota</taxon>
        <taxon>Alphaproteobacteria</taxon>
        <taxon>Hyphomicrobiales</taxon>
        <taxon>Boseaceae</taxon>
        <taxon>Bosea</taxon>
    </lineage>
</organism>
<dbReference type="RefSeq" id="WP_054208823.1">
    <property type="nucleotide sequence ID" value="NZ_LGSZ01000031.1"/>
</dbReference>
<keyword evidence="1" id="KW-0472">Membrane</keyword>
<dbReference type="PANTHER" id="PTHR15887:SF1">
    <property type="entry name" value="TRANSMEMBRANE PROTEIN 69"/>
    <property type="match status" value="1"/>
</dbReference>
<accession>A0A0N0MBR9</accession>
<comment type="caution">
    <text evidence="2">The sequence shown here is derived from an EMBL/GenBank/DDBJ whole genome shotgun (WGS) entry which is preliminary data.</text>
</comment>
<sequence>MSREKTIPTAALVLGAAGIIPFMACTVGLAAGLTLPVVGGGARLTQALIVYGVAILSFLGGVRWGIALGYEDDSQARRDYAIAVVPALVGWGAALLAPTLALWTLCAAFILLGLMDYGLYCREVAPEWYGRLRLGLSGAVAELLGVAAASA</sequence>
<keyword evidence="3" id="KW-1185">Reference proteome</keyword>
<dbReference type="EMBL" id="LGSZ01000031">
    <property type="protein sequence ID" value="KPH81270.1"/>
    <property type="molecule type" value="Genomic_DNA"/>
</dbReference>
<reference evidence="2 3" key="1">
    <citation type="submission" date="2015-07" db="EMBL/GenBank/DDBJ databases">
        <title>Whole genome sequencing of Bosea vaviloviae isolated from cave pool.</title>
        <authorList>
            <person name="Tan N.E.H."/>
            <person name="Lee Y.P."/>
            <person name="Gan H.M."/>
            <person name="Barton H."/>
            <person name="Savka M.A."/>
        </authorList>
    </citation>
    <scope>NUCLEOTIDE SEQUENCE [LARGE SCALE GENOMIC DNA]</scope>
    <source>
        <strain evidence="2 3">SD260</strain>
    </source>
</reference>
<dbReference type="Pfam" id="PF11911">
    <property type="entry name" value="DUF3429"/>
    <property type="match status" value="1"/>
</dbReference>
<feature type="transmembrane region" description="Helical" evidence="1">
    <location>
        <begin position="80"/>
        <end position="96"/>
    </location>
</feature>
<keyword evidence="1" id="KW-1133">Transmembrane helix</keyword>
<feature type="transmembrane region" description="Helical" evidence="1">
    <location>
        <begin position="47"/>
        <end position="68"/>
    </location>
</feature>
<evidence type="ECO:0000256" key="1">
    <source>
        <dbReference type="SAM" id="Phobius"/>
    </source>
</evidence>
<proteinExistence type="predicted"/>
<dbReference type="PATRIC" id="fig|1526658.3.peg.5416"/>
<feature type="transmembrane region" description="Helical" evidence="1">
    <location>
        <begin position="12"/>
        <end position="35"/>
    </location>
</feature>
<dbReference type="AlphaFoldDB" id="A0A0N0MBR9"/>
<evidence type="ECO:0000313" key="2">
    <source>
        <dbReference type="EMBL" id="KPH81270.1"/>
    </source>
</evidence>
<gene>
    <name evidence="2" type="ORF">AE618_09625</name>
</gene>
<evidence type="ECO:0000313" key="3">
    <source>
        <dbReference type="Proteomes" id="UP000037822"/>
    </source>
</evidence>
<evidence type="ECO:0008006" key="4">
    <source>
        <dbReference type="Google" id="ProtNLM"/>
    </source>
</evidence>